<reference evidence="2" key="1">
    <citation type="submission" date="2021-01" db="EMBL/GenBank/DDBJ databases">
        <title>Whole genome shotgun sequence of Sphaerimonospora thailandensis NBRC 107569.</title>
        <authorList>
            <person name="Komaki H."/>
            <person name="Tamura T."/>
        </authorList>
    </citation>
    <scope>NUCLEOTIDE SEQUENCE</scope>
    <source>
        <strain evidence="2">NBRC 107569</strain>
    </source>
</reference>
<evidence type="ECO:0000256" key="1">
    <source>
        <dbReference type="SAM" id="MobiDB-lite"/>
    </source>
</evidence>
<accession>A0A8J3W0I2</accession>
<dbReference type="Proteomes" id="UP000610966">
    <property type="component" value="Unassembled WGS sequence"/>
</dbReference>
<evidence type="ECO:0000313" key="3">
    <source>
        <dbReference type="Proteomes" id="UP000610966"/>
    </source>
</evidence>
<protein>
    <submittedName>
        <fullName evidence="2">Uncharacterized protein</fullName>
    </submittedName>
</protein>
<gene>
    <name evidence="2" type="ORF">Mth01_38950</name>
</gene>
<sequence length="157" mass="15510">MLVNAESLPDDAAPNDAAPTDDPVHASDNASDNGFDNAPGTGACGGDGLATGDHAAEADTGGTPDDAAVSGDHPTVGTREGDGTPSVPILGDPTLGDFAGRPVKVTAPAWMIQPPVTPAILAAPLGTALRAESGTLALQRDARSRTGTVRTATLPIP</sequence>
<name>A0A8J3W0I2_9ACTN</name>
<organism evidence="2 3">
    <name type="scientific">Sphaerimonospora thailandensis</name>
    <dbReference type="NCBI Taxonomy" id="795644"/>
    <lineage>
        <taxon>Bacteria</taxon>
        <taxon>Bacillati</taxon>
        <taxon>Actinomycetota</taxon>
        <taxon>Actinomycetes</taxon>
        <taxon>Streptosporangiales</taxon>
        <taxon>Streptosporangiaceae</taxon>
        <taxon>Sphaerimonospora</taxon>
    </lineage>
</organism>
<feature type="region of interest" description="Disordered" evidence="1">
    <location>
        <begin position="1"/>
        <end position="95"/>
    </location>
</feature>
<comment type="caution">
    <text evidence="2">The sequence shown here is derived from an EMBL/GenBank/DDBJ whole genome shotgun (WGS) entry which is preliminary data.</text>
</comment>
<dbReference type="EMBL" id="BOOG01000038">
    <property type="protein sequence ID" value="GIH71642.1"/>
    <property type="molecule type" value="Genomic_DNA"/>
</dbReference>
<dbReference type="AlphaFoldDB" id="A0A8J3W0I2"/>
<evidence type="ECO:0000313" key="2">
    <source>
        <dbReference type="EMBL" id="GIH71642.1"/>
    </source>
</evidence>
<keyword evidence="3" id="KW-1185">Reference proteome</keyword>
<feature type="compositionally biased region" description="Low complexity" evidence="1">
    <location>
        <begin position="10"/>
        <end position="21"/>
    </location>
</feature>
<dbReference type="RefSeq" id="WP_204017341.1">
    <property type="nucleotide sequence ID" value="NZ_BOOG01000038.1"/>
</dbReference>
<proteinExistence type="predicted"/>